<dbReference type="RefSeq" id="WP_343072440.1">
    <property type="nucleotide sequence ID" value="NZ_BAAALO010000006.1"/>
</dbReference>
<protein>
    <recommendedName>
        <fullName evidence="2">histidine kinase</fullName>
        <ecNumber evidence="2">2.7.13.3</ecNumber>
    </recommendedName>
</protein>
<name>A0A7X0M5B5_9ACTN</name>
<gene>
    <name evidence="12" type="ORF">BJ992_000210</name>
</gene>
<feature type="domain" description="Signal transduction histidine kinase subgroup 3 dimerisation and phosphoacceptor" evidence="11">
    <location>
        <begin position="177"/>
        <end position="242"/>
    </location>
</feature>
<evidence type="ECO:0000313" key="13">
    <source>
        <dbReference type="Proteomes" id="UP000555564"/>
    </source>
</evidence>
<dbReference type="Gene3D" id="3.30.565.10">
    <property type="entry name" value="Histidine kinase-like ATPase, C-terminal domain"/>
    <property type="match status" value="1"/>
</dbReference>
<reference evidence="12 13" key="1">
    <citation type="submission" date="2020-08" db="EMBL/GenBank/DDBJ databases">
        <title>Sequencing the genomes of 1000 actinobacteria strains.</title>
        <authorList>
            <person name="Klenk H.-P."/>
        </authorList>
    </citation>
    <scope>NUCLEOTIDE SEQUENCE [LARGE SCALE GENOMIC DNA]</scope>
    <source>
        <strain evidence="12 13">DSM 44936</strain>
    </source>
</reference>
<keyword evidence="4" id="KW-0808">Transferase</keyword>
<dbReference type="GO" id="GO:0000155">
    <property type="term" value="F:phosphorelay sensor kinase activity"/>
    <property type="evidence" value="ECO:0007669"/>
    <property type="project" value="InterPro"/>
</dbReference>
<keyword evidence="3" id="KW-0597">Phosphoprotein</keyword>
<evidence type="ECO:0000256" key="7">
    <source>
        <dbReference type="ARBA" id="ARBA00022840"/>
    </source>
</evidence>
<dbReference type="Proteomes" id="UP000555564">
    <property type="component" value="Unassembled WGS sequence"/>
</dbReference>
<evidence type="ECO:0000256" key="8">
    <source>
        <dbReference type="ARBA" id="ARBA00023012"/>
    </source>
</evidence>
<comment type="catalytic activity">
    <reaction evidence="1">
        <text>ATP + protein L-histidine = ADP + protein N-phospho-L-histidine.</text>
        <dbReference type="EC" id="2.7.13.3"/>
    </reaction>
</comment>
<feature type="transmembrane region" description="Helical" evidence="9">
    <location>
        <begin position="117"/>
        <end position="135"/>
    </location>
</feature>
<accession>A0A7X0M5B5</accession>
<organism evidence="12 13">
    <name type="scientific">Sphaerisporangium rubeum</name>
    <dbReference type="NCBI Taxonomy" id="321317"/>
    <lineage>
        <taxon>Bacteria</taxon>
        <taxon>Bacillati</taxon>
        <taxon>Actinomycetota</taxon>
        <taxon>Actinomycetes</taxon>
        <taxon>Streptosporangiales</taxon>
        <taxon>Streptosporangiaceae</taxon>
        <taxon>Sphaerisporangium</taxon>
    </lineage>
</organism>
<dbReference type="Pfam" id="PF02518">
    <property type="entry name" value="HATPase_c"/>
    <property type="match status" value="1"/>
</dbReference>
<keyword evidence="7" id="KW-0067">ATP-binding</keyword>
<keyword evidence="5" id="KW-0547">Nucleotide-binding</keyword>
<proteinExistence type="predicted"/>
<dbReference type="InterPro" id="IPR003594">
    <property type="entry name" value="HATPase_dom"/>
</dbReference>
<dbReference type="EMBL" id="JACHIU010000001">
    <property type="protein sequence ID" value="MBB6470779.1"/>
    <property type="molecule type" value="Genomic_DNA"/>
</dbReference>
<dbReference type="GO" id="GO:0016020">
    <property type="term" value="C:membrane"/>
    <property type="evidence" value="ECO:0007669"/>
    <property type="project" value="InterPro"/>
</dbReference>
<dbReference type="PANTHER" id="PTHR24421">
    <property type="entry name" value="NITRATE/NITRITE SENSOR PROTEIN NARX-RELATED"/>
    <property type="match status" value="1"/>
</dbReference>
<keyword evidence="8" id="KW-0902">Two-component regulatory system</keyword>
<evidence type="ECO:0000256" key="4">
    <source>
        <dbReference type="ARBA" id="ARBA00022679"/>
    </source>
</evidence>
<evidence type="ECO:0000256" key="3">
    <source>
        <dbReference type="ARBA" id="ARBA00022553"/>
    </source>
</evidence>
<feature type="transmembrane region" description="Helical" evidence="9">
    <location>
        <begin position="43"/>
        <end position="60"/>
    </location>
</feature>
<keyword evidence="9" id="KW-0472">Membrane</keyword>
<dbReference type="GO" id="GO:0046983">
    <property type="term" value="F:protein dimerization activity"/>
    <property type="evidence" value="ECO:0007669"/>
    <property type="project" value="InterPro"/>
</dbReference>
<dbReference type="PANTHER" id="PTHR24421:SF10">
    <property type="entry name" value="NITRATE_NITRITE SENSOR PROTEIN NARQ"/>
    <property type="match status" value="1"/>
</dbReference>
<evidence type="ECO:0000259" key="11">
    <source>
        <dbReference type="Pfam" id="PF07730"/>
    </source>
</evidence>
<feature type="domain" description="Histidine kinase/HSP90-like ATPase" evidence="10">
    <location>
        <begin position="287"/>
        <end position="378"/>
    </location>
</feature>
<dbReference type="Pfam" id="PF07730">
    <property type="entry name" value="HisKA_3"/>
    <property type="match status" value="1"/>
</dbReference>
<keyword evidence="6 12" id="KW-0418">Kinase</keyword>
<evidence type="ECO:0000256" key="1">
    <source>
        <dbReference type="ARBA" id="ARBA00000085"/>
    </source>
</evidence>
<feature type="transmembrane region" description="Helical" evidence="9">
    <location>
        <begin position="141"/>
        <end position="159"/>
    </location>
</feature>
<evidence type="ECO:0000256" key="5">
    <source>
        <dbReference type="ARBA" id="ARBA00022741"/>
    </source>
</evidence>
<keyword evidence="13" id="KW-1185">Reference proteome</keyword>
<keyword evidence="9" id="KW-1133">Transmembrane helix</keyword>
<dbReference type="SUPFAM" id="SSF55874">
    <property type="entry name" value="ATPase domain of HSP90 chaperone/DNA topoisomerase II/histidine kinase"/>
    <property type="match status" value="1"/>
</dbReference>
<evidence type="ECO:0000313" key="12">
    <source>
        <dbReference type="EMBL" id="MBB6470779.1"/>
    </source>
</evidence>
<dbReference type="GO" id="GO:0005524">
    <property type="term" value="F:ATP binding"/>
    <property type="evidence" value="ECO:0007669"/>
    <property type="project" value="UniProtKB-KW"/>
</dbReference>
<dbReference type="AlphaFoldDB" id="A0A7X0M5B5"/>
<dbReference type="InterPro" id="IPR011712">
    <property type="entry name" value="Sig_transdc_His_kin_sub3_dim/P"/>
</dbReference>
<dbReference type="CDD" id="cd16917">
    <property type="entry name" value="HATPase_UhpB-NarQ-NarX-like"/>
    <property type="match status" value="1"/>
</dbReference>
<dbReference type="InterPro" id="IPR036890">
    <property type="entry name" value="HATPase_C_sf"/>
</dbReference>
<comment type="caution">
    <text evidence="12">The sequence shown here is derived from an EMBL/GenBank/DDBJ whole genome shotgun (WGS) entry which is preliminary data.</text>
</comment>
<dbReference type="EC" id="2.7.13.3" evidence="2"/>
<keyword evidence="9" id="KW-0812">Transmembrane</keyword>
<sequence length="384" mass="39475">MDVRERVAGWRGITVDGWLGAGFAVLLAGWAAQLAHARGGDQWWFDVAAGAVVCAVALTRDRGRGRMAVAGLVVAGVATVAARVAGLPGEPGPAMTLALAVLAGAAIRTLPVLRAGVIAGMGLVVVVLSGLAARTPGVPPVLVLSGAGWCGALAVGLNLRLFDAHRRVVAGTVRRDERLALARELHDVVAHHITGIVVQAQAARLVAGRRPEQAVEALAGIETAGSDALDATRRVVGVLRDTADGPPATSGPESLSDLTARFAGHGPAVRLRLPAAEPSWPPEITSTVYRVVQESLTNVSRHAPHATAVTVTVTENGAIGDGGCVVVEVADDAPPGQGRPHRGGYGLTGMRERLEALGGTLYAGPGDAGWRVRATLPIGDRRRR</sequence>
<dbReference type="Gene3D" id="1.20.5.1930">
    <property type="match status" value="1"/>
</dbReference>
<feature type="transmembrane region" description="Helical" evidence="9">
    <location>
        <begin position="12"/>
        <end position="31"/>
    </location>
</feature>
<dbReference type="InterPro" id="IPR050482">
    <property type="entry name" value="Sensor_HK_TwoCompSys"/>
</dbReference>
<evidence type="ECO:0000256" key="9">
    <source>
        <dbReference type="SAM" id="Phobius"/>
    </source>
</evidence>
<evidence type="ECO:0000256" key="6">
    <source>
        <dbReference type="ARBA" id="ARBA00022777"/>
    </source>
</evidence>
<evidence type="ECO:0000259" key="10">
    <source>
        <dbReference type="Pfam" id="PF02518"/>
    </source>
</evidence>
<evidence type="ECO:0000256" key="2">
    <source>
        <dbReference type="ARBA" id="ARBA00012438"/>
    </source>
</evidence>